<evidence type="ECO:0000313" key="2">
    <source>
        <dbReference type="Proteomes" id="UP001595925"/>
    </source>
</evidence>
<comment type="caution">
    <text evidence="1">The sequence shown here is derived from an EMBL/GenBank/DDBJ whole genome shotgun (WGS) entry which is preliminary data.</text>
</comment>
<organism evidence="1 2">
    <name type="scientific">Saliphagus infecundisoli</name>
    <dbReference type="NCBI Taxonomy" id="1849069"/>
    <lineage>
        <taxon>Archaea</taxon>
        <taxon>Methanobacteriati</taxon>
        <taxon>Methanobacteriota</taxon>
        <taxon>Stenosarchaea group</taxon>
        <taxon>Halobacteria</taxon>
        <taxon>Halobacteriales</taxon>
        <taxon>Natrialbaceae</taxon>
        <taxon>Saliphagus</taxon>
    </lineage>
</organism>
<evidence type="ECO:0000313" key="1">
    <source>
        <dbReference type="EMBL" id="MFC4989932.1"/>
    </source>
</evidence>
<dbReference type="EMBL" id="JBHSJG010000056">
    <property type="protein sequence ID" value="MFC4989932.1"/>
    <property type="molecule type" value="Genomic_DNA"/>
</dbReference>
<accession>A0ABD5QLN6</accession>
<name>A0ABD5QLN6_9EURY</name>
<gene>
    <name evidence="1" type="ORF">ACFPFO_19630</name>
</gene>
<sequence length="136" mass="15195">MAEDLPAAWRRDQRRTYTPADGDDELEYATYLHESGDLRLRIAPASLDGYETPGYTLQATTYPGLDFSETFRIRQVLTFGRCRAIAVRFMELFAAAYDGPADLEAALEYGFDRTKASGVTDGPLDLGTDGIDERRN</sequence>
<proteinExistence type="predicted"/>
<reference evidence="1 2" key="1">
    <citation type="journal article" date="2019" name="Int. J. Syst. Evol. Microbiol.">
        <title>The Global Catalogue of Microorganisms (GCM) 10K type strain sequencing project: providing services to taxonomists for standard genome sequencing and annotation.</title>
        <authorList>
            <consortium name="The Broad Institute Genomics Platform"/>
            <consortium name="The Broad Institute Genome Sequencing Center for Infectious Disease"/>
            <person name="Wu L."/>
            <person name="Ma J."/>
        </authorList>
    </citation>
    <scope>NUCLEOTIDE SEQUENCE [LARGE SCALE GENOMIC DNA]</scope>
    <source>
        <strain evidence="1 2">CGMCC 1.15824</strain>
    </source>
</reference>
<dbReference type="RefSeq" id="WP_224827637.1">
    <property type="nucleotide sequence ID" value="NZ_JAIVEF010000002.1"/>
</dbReference>
<dbReference type="Proteomes" id="UP001595925">
    <property type="component" value="Unassembled WGS sequence"/>
</dbReference>
<dbReference type="AlphaFoldDB" id="A0ABD5QLN6"/>
<keyword evidence="2" id="KW-1185">Reference proteome</keyword>
<protein>
    <submittedName>
        <fullName evidence="1">Uncharacterized protein</fullName>
    </submittedName>
</protein>